<feature type="chain" id="PRO_5022066005" evidence="1">
    <location>
        <begin position="22"/>
        <end position="217"/>
    </location>
</feature>
<evidence type="ECO:0000256" key="1">
    <source>
        <dbReference type="SAM" id="SignalP"/>
    </source>
</evidence>
<dbReference type="RefSeq" id="WP_145101144.1">
    <property type="nucleotide sequence ID" value="NZ_CP036348.1"/>
</dbReference>
<organism evidence="2 3">
    <name type="scientific">Rosistilla carotiformis</name>
    <dbReference type="NCBI Taxonomy" id="2528017"/>
    <lineage>
        <taxon>Bacteria</taxon>
        <taxon>Pseudomonadati</taxon>
        <taxon>Planctomycetota</taxon>
        <taxon>Planctomycetia</taxon>
        <taxon>Pirellulales</taxon>
        <taxon>Pirellulaceae</taxon>
        <taxon>Rosistilla</taxon>
    </lineage>
</organism>
<protein>
    <submittedName>
        <fullName evidence="2">Uncharacterized protein</fullName>
    </submittedName>
</protein>
<accession>A0A518JZV1</accession>
<keyword evidence="1" id="KW-0732">Signal</keyword>
<dbReference type="KEGG" id="rcf:Poly24_47380"/>
<dbReference type="Proteomes" id="UP000315082">
    <property type="component" value="Chromosome"/>
</dbReference>
<keyword evidence="3" id="KW-1185">Reference proteome</keyword>
<evidence type="ECO:0000313" key="2">
    <source>
        <dbReference type="EMBL" id="QDV71005.1"/>
    </source>
</evidence>
<name>A0A518JZV1_9BACT</name>
<dbReference type="EMBL" id="CP036348">
    <property type="protein sequence ID" value="QDV71005.1"/>
    <property type="molecule type" value="Genomic_DNA"/>
</dbReference>
<dbReference type="AlphaFoldDB" id="A0A518JZV1"/>
<evidence type="ECO:0000313" key="3">
    <source>
        <dbReference type="Proteomes" id="UP000315082"/>
    </source>
</evidence>
<dbReference type="OrthoDB" id="9829568at2"/>
<proteinExistence type="predicted"/>
<reference evidence="2 3" key="1">
    <citation type="submission" date="2019-02" db="EMBL/GenBank/DDBJ databases">
        <title>Deep-cultivation of Planctomycetes and their phenomic and genomic characterization uncovers novel biology.</title>
        <authorList>
            <person name="Wiegand S."/>
            <person name="Jogler M."/>
            <person name="Boedeker C."/>
            <person name="Pinto D."/>
            <person name="Vollmers J."/>
            <person name="Rivas-Marin E."/>
            <person name="Kohn T."/>
            <person name="Peeters S.H."/>
            <person name="Heuer A."/>
            <person name="Rast P."/>
            <person name="Oberbeckmann S."/>
            <person name="Bunk B."/>
            <person name="Jeske O."/>
            <person name="Meyerdierks A."/>
            <person name="Storesund J.E."/>
            <person name="Kallscheuer N."/>
            <person name="Luecker S."/>
            <person name="Lage O.M."/>
            <person name="Pohl T."/>
            <person name="Merkel B.J."/>
            <person name="Hornburger P."/>
            <person name="Mueller R.-W."/>
            <person name="Bruemmer F."/>
            <person name="Labrenz M."/>
            <person name="Spormann A.M."/>
            <person name="Op den Camp H."/>
            <person name="Overmann J."/>
            <person name="Amann R."/>
            <person name="Jetten M.S.M."/>
            <person name="Mascher T."/>
            <person name="Medema M.H."/>
            <person name="Devos D.P."/>
            <person name="Kaster A.-K."/>
            <person name="Ovreas L."/>
            <person name="Rohde M."/>
            <person name="Galperin M.Y."/>
            <person name="Jogler C."/>
        </authorList>
    </citation>
    <scope>NUCLEOTIDE SEQUENCE [LARGE SCALE GENOMIC DNA]</scope>
    <source>
        <strain evidence="2 3">Poly24</strain>
    </source>
</reference>
<sequence precursor="true">MNIRRIVAFIALVLICPVLVAQEEPAAAPIQRLEGTPTRAAEVELPVAPTPEPKQESSVLEQEIPVEAPVIEPIPVPAEDDSALNIVIELIEDDRVLNGELLDIGDLKLQTAFGPASIPLAEVLGIRLSRSVTDVTTVVLNNGDMLTGQVDIRSLLILTKWGKSEVNGANLASIFFAKNLRWESLDLLAGSRWTLVQNTTDASSSATPPRASALAKQ</sequence>
<gene>
    <name evidence="2" type="ORF">Poly24_47380</name>
</gene>
<feature type="signal peptide" evidence="1">
    <location>
        <begin position="1"/>
        <end position="21"/>
    </location>
</feature>